<keyword evidence="11" id="KW-0869">Chloride channel</keyword>
<evidence type="ECO:0000256" key="13">
    <source>
        <dbReference type="ARBA" id="ARBA00023257"/>
    </source>
</evidence>
<evidence type="ECO:0000256" key="14">
    <source>
        <dbReference type="ARBA" id="ARBA00023286"/>
    </source>
</evidence>
<keyword evidence="6" id="KW-0770">Synapse</keyword>
<keyword evidence="8 18" id="KW-0472">Membrane</keyword>
<evidence type="ECO:0000256" key="3">
    <source>
        <dbReference type="ARBA" id="ARBA00022692"/>
    </source>
</evidence>
<evidence type="ECO:0000256" key="5">
    <source>
        <dbReference type="ARBA" id="ARBA00022989"/>
    </source>
</evidence>
<dbReference type="Pfam" id="PF02931">
    <property type="entry name" value="Neur_chan_LBD"/>
    <property type="match status" value="1"/>
</dbReference>
<organism evidence="21">
    <name type="scientific">Papilio xuthus</name>
    <name type="common">Asian swallowtail butterfly</name>
    <dbReference type="NCBI Taxonomy" id="66420"/>
    <lineage>
        <taxon>Eukaryota</taxon>
        <taxon>Metazoa</taxon>
        <taxon>Ecdysozoa</taxon>
        <taxon>Arthropoda</taxon>
        <taxon>Hexapoda</taxon>
        <taxon>Insecta</taxon>
        <taxon>Pterygota</taxon>
        <taxon>Neoptera</taxon>
        <taxon>Endopterygota</taxon>
        <taxon>Lepidoptera</taxon>
        <taxon>Glossata</taxon>
        <taxon>Ditrysia</taxon>
        <taxon>Papilionoidea</taxon>
        <taxon>Papilionidae</taxon>
        <taxon>Papilioninae</taxon>
        <taxon>Papilio</taxon>
    </lineage>
</organism>
<sequence>MDIRRPTCALAVLLVFCLTELAQCMNAKINFREKEKQILDQILGPGRYDARIRPSGINGTDGPAVVNINLFVRSITTISDIKMEYSVQLTFREQWLDERLKFNNLGGRLKYLTLTEANRVWMPDLFFSNEKEGHFHNIIMPNVYIRIFPNGNVLYSIRISLTLSCPMNLKLYPLDKQTCSLRMASYGWTTDDLVFLWKEGDPVQVVKNLHLPRFTLEKFLTDYCNSKTNTGEYSCLKVDLLFKREFSYYLIQIYIPCCMLVIVSWVSFWLDQGAVPARVSLGVTTLLTMATQSSGINASLPPVSYTKAIDVWTGVCLTFVFGALLEFALVNYASRSDMHRENLKKTRREMEAAASMDASSDLLDTDSNATFAMKPLMRAGVDSKMRQCEIHITSKPKNCCRLWMSKFPTRSKRIDVISRITFPLVFALFNLAYWSTYLFRDEDEEK</sequence>
<keyword evidence="12" id="KW-0868">Chloride</keyword>
<protein>
    <submittedName>
        <fullName evidence="21">Glutamate-gated chloride channel isoform X3</fullName>
    </submittedName>
</protein>
<dbReference type="InterPro" id="IPR006202">
    <property type="entry name" value="Neur_chan_lig-bd"/>
</dbReference>
<feature type="transmembrane region" description="Helical" evidence="18">
    <location>
        <begin position="312"/>
        <end position="334"/>
    </location>
</feature>
<dbReference type="RefSeq" id="XP_013173611.1">
    <property type="nucleotide sequence ID" value="XM_013318157.1"/>
</dbReference>
<feature type="chain" id="PRO_5042317796" evidence="18">
    <location>
        <begin position="25"/>
        <end position="446"/>
    </location>
</feature>
<keyword evidence="14" id="KW-1071">Ligand-gated ion channel</keyword>
<dbReference type="InterPro" id="IPR006028">
    <property type="entry name" value="GABAA/Glycine_rcpt"/>
</dbReference>
<evidence type="ECO:0000313" key="21">
    <source>
        <dbReference type="RefSeq" id="XP_013173611.1"/>
    </source>
</evidence>
<dbReference type="InterPro" id="IPR006029">
    <property type="entry name" value="Neurotrans-gated_channel_TM"/>
</dbReference>
<comment type="similarity">
    <text evidence="17">Belongs to the ligand-gated ion channel (TC 1.A.9) family. Glutamate-gated chloride channel (TC 1.A.9.4) subfamily.</text>
</comment>
<reference evidence="21" key="1">
    <citation type="submission" date="2025-08" db="UniProtKB">
        <authorList>
            <consortium name="RefSeq"/>
        </authorList>
    </citation>
    <scope>IDENTIFICATION</scope>
</reference>
<feature type="transmembrane region" description="Helical" evidence="18">
    <location>
        <begin position="281"/>
        <end position="300"/>
    </location>
</feature>
<evidence type="ECO:0000256" key="4">
    <source>
        <dbReference type="ARBA" id="ARBA00022729"/>
    </source>
</evidence>
<comment type="subcellular location">
    <subcellularLocation>
        <location evidence="16">Postsynaptic cell membrane</location>
        <topology evidence="16">Multi-pass membrane protein</topology>
    </subcellularLocation>
</comment>
<dbReference type="GeneID" id="106122241"/>
<evidence type="ECO:0000256" key="15">
    <source>
        <dbReference type="ARBA" id="ARBA00023303"/>
    </source>
</evidence>
<evidence type="ECO:0000256" key="11">
    <source>
        <dbReference type="ARBA" id="ARBA00023173"/>
    </source>
</evidence>
<dbReference type="Proteomes" id="UP000694872">
    <property type="component" value="Unplaced"/>
</dbReference>
<evidence type="ECO:0000256" key="16">
    <source>
        <dbReference type="ARBA" id="ARBA00034104"/>
    </source>
</evidence>
<dbReference type="FunFam" id="2.70.170.10:FF:000022">
    <property type="entry name" value="glutamate-gated chloride channel isoform X1"/>
    <property type="match status" value="1"/>
</dbReference>
<dbReference type="SUPFAM" id="SSF63712">
    <property type="entry name" value="Nicotinic receptor ligand binding domain-like"/>
    <property type="match status" value="1"/>
</dbReference>
<evidence type="ECO:0000256" key="10">
    <source>
        <dbReference type="ARBA" id="ARBA00023170"/>
    </source>
</evidence>
<proteinExistence type="inferred from homology"/>
<keyword evidence="10" id="KW-0675">Receptor</keyword>
<evidence type="ECO:0000256" key="2">
    <source>
        <dbReference type="ARBA" id="ARBA00022475"/>
    </source>
</evidence>
<keyword evidence="2" id="KW-1003">Cell membrane</keyword>
<keyword evidence="9" id="KW-1015">Disulfide bond</keyword>
<evidence type="ECO:0000259" key="20">
    <source>
        <dbReference type="Pfam" id="PF02932"/>
    </source>
</evidence>
<dbReference type="FunFam" id="1.20.58.390:FF:000024">
    <property type="entry name" value="Glutamate-gated chloride channel alpha"/>
    <property type="match status" value="1"/>
</dbReference>
<gene>
    <name evidence="21" type="primary">LOC106122241</name>
</gene>
<dbReference type="Pfam" id="PF02932">
    <property type="entry name" value="Neur_chan_memb"/>
    <property type="match status" value="1"/>
</dbReference>
<dbReference type="GO" id="GO:0004888">
    <property type="term" value="F:transmembrane signaling receptor activity"/>
    <property type="evidence" value="ECO:0007669"/>
    <property type="project" value="InterPro"/>
</dbReference>
<evidence type="ECO:0000256" key="17">
    <source>
        <dbReference type="ARBA" id="ARBA00061654"/>
    </source>
</evidence>
<dbReference type="CTD" id="42350"/>
<dbReference type="Gene3D" id="2.70.170.10">
    <property type="entry name" value="Neurotransmitter-gated ion-channel ligand-binding domain"/>
    <property type="match status" value="1"/>
</dbReference>
<dbReference type="InterPro" id="IPR018000">
    <property type="entry name" value="Neurotransmitter_ion_chnl_CS"/>
</dbReference>
<feature type="transmembrane region" description="Helical" evidence="18">
    <location>
        <begin position="416"/>
        <end position="436"/>
    </location>
</feature>
<dbReference type="SUPFAM" id="SSF90112">
    <property type="entry name" value="Neurotransmitter-gated ion-channel transmembrane pore"/>
    <property type="match status" value="1"/>
</dbReference>
<keyword evidence="1 18" id="KW-0813">Transport</keyword>
<dbReference type="PRINTS" id="PR00252">
    <property type="entry name" value="NRIONCHANNEL"/>
</dbReference>
<keyword evidence="7 18" id="KW-0406">Ion transport</keyword>
<dbReference type="NCBIfam" id="TIGR00860">
    <property type="entry name" value="LIC"/>
    <property type="match status" value="1"/>
</dbReference>
<keyword evidence="3 18" id="KW-0812">Transmembrane</keyword>
<feature type="domain" description="Neurotransmitter-gated ion-channel ligand-binding" evidence="19">
    <location>
        <begin position="35"/>
        <end position="244"/>
    </location>
</feature>
<keyword evidence="15 18" id="KW-0407">Ion channel</keyword>
<feature type="transmembrane region" description="Helical" evidence="18">
    <location>
        <begin position="246"/>
        <end position="269"/>
    </location>
</feature>
<evidence type="ECO:0000256" key="9">
    <source>
        <dbReference type="ARBA" id="ARBA00023157"/>
    </source>
</evidence>
<dbReference type="InterPro" id="IPR044721">
    <property type="entry name" value="GluCl_TM"/>
</dbReference>
<dbReference type="InterPro" id="IPR036734">
    <property type="entry name" value="Neur_chan_lig-bd_sf"/>
</dbReference>
<dbReference type="InterPro" id="IPR038050">
    <property type="entry name" value="Neuro_actylchol_rec"/>
</dbReference>
<dbReference type="CDD" id="cd18993">
    <property type="entry name" value="LGIC_ECD_GluCl"/>
    <property type="match status" value="1"/>
</dbReference>
<keyword evidence="5 18" id="KW-1133">Transmembrane helix</keyword>
<dbReference type="CDD" id="cd19062">
    <property type="entry name" value="LGIC_TM_GluCl"/>
    <property type="match status" value="1"/>
</dbReference>
<feature type="domain" description="Neurotransmitter-gated ion-channel transmembrane" evidence="20">
    <location>
        <begin position="253"/>
        <end position="349"/>
    </location>
</feature>
<evidence type="ECO:0000256" key="1">
    <source>
        <dbReference type="ARBA" id="ARBA00022448"/>
    </source>
</evidence>
<dbReference type="GO" id="GO:0034707">
    <property type="term" value="C:chloride channel complex"/>
    <property type="evidence" value="ECO:0007669"/>
    <property type="project" value="UniProtKB-KW"/>
</dbReference>
<dbReference type="InterPro" id="IPR006201">
    <property type="entry name" value="Neur_channel"/>
</dbReference>
<evidence type="ECO:0000256" key="12">
    <source>
        <dbReference type="ARBA" id="ARBA00023214"/>
    </source>
</evidence>
<feature type="signal peptide" evidence="18">
    <location>
        <begin position="1"/>
        <end position="24"/>
    </location>
</feature>
<keyword evidence="4 18" id="KW-0732">Signal</keyword>
<evidence type="ECO:0000259" key="19">
    <source>
        <dbReference type="Pfam" id="PF02931"/>
    </source>
</evidence>
<evidence type="ECO:0000256" key="18">
    <source>
        <dbReference type="RuleBase" id="RU000687"/>
    </source>
</evidence>
<evidence type="ECO:0000256" key="8">
    <source>
        <dbReference type="ARBA" id="ARBA00023136"/>
    </source>
</evidence>
<dbReference type="Gene3D" id="1.20.58.390">
    <property type="entry name" value="Neurotransmitter-gated ion-channel transmembrane domain"/>
    <property type="match status" value="1"/>
</dbReference>
<evidence type="ECO:0000256" key="6">
    <source>
        <dbReference type="ARBA" id="ARBA00023018"/>
    </source>
</evidence>
<dbReference type="GO" id="GO:0008068">
    <property type="term" value="F:extracellularly glutamate-gated chloride channel activity"/>
    <property type="evidence" value="ECO:0007669"/>
    <property type="project" value="UniProtKB-ARBA"/>
</dbReference>
<dbReference type="InterPro" id="IPR036719">
    <property type="entry name" value="Neuro-gated_channel_TM_sf"/>
</dbReference>
<accession>A0AAJ6ZJ47</accession>
<dbReference type="PANTHER" id="PTHR18945">
    <property type="entry name" value="NEUROTRANSMITTER GATED ION CHANNEL"/>
    <property type="match status" value="1"/>
</dbReference>
<dbReference type="AlphaFoldDB" id="A0AAJ6ZJ47"/>
<dbReference type="PRINTS" id="PR00253">
    <property type="entry name" value="GABAARECEPTR"/>
</dbReference>
<evidence type="ECO:0000256" key="7">
    <source>
        <dbReference type="ARBA" id="ARBA00023065"/>
    </source>
</evidence>
<keyword evidence="13" id="KW-0628">Postsynaptic cell membrane</keyword>
<dbReference type="GO" id="GO:0045211">
    <property type="term" value="C:postsynaptic membrane"/>
    <property type="evidence" value="ECO:0007669"/>
    <property type="project" value="UniProtKB-SubCell"/>
</dbReference>
<name>A0AAJ6ZJ47_PAPXU</name>
<dbReference type="PROSITE" id="PS00236">
    <property type="entry name" value="NEUROTR_ION_CHANNEL"/>
    <property type="match status" value="1"/>
</dbReference>